<dbReference type="PANTHER" id="PTHR11601">
    <property type="entry name" value="CYSTEINE DESULFURYLASE FAMILY MEMBER"/>
    <property type="match status" value="1"/>
</dbReference>
<evidence type="ECO:0000256" key="7">
    <source>
        <dbReference type="ARBA" id="ARBA00023014"/>
    </source>
</evidence>
<comment type="similarity">
    <text evidence="2">Belongs to the class-V pyridoxal-phosphate-dependent aminotransferase family. NifS/IscS subfamily.</text>
</comment>
<comment type="cofactor">
    <cofactor evidence="1">
        <name>pyridoxal 5'-phosphate</name>
        <dbReference type="ChEBI" id="CHEBI:597326"/>
    </cofactor>
</comment>
<evidence type="ECO:0000256" key="1">
    <source>
        <dbReference type="ARBA" id="ARBA00001933"/>
    </source>
</evidence>
<evidence type="ECO:0000256" key="2">
    <source>
        <dbReference type="ARBA" id="ARBA00006490"/>
    </source>
</evidence>
<dbReference type="RefSeq" id="WP_174775531.1">
    <property type="nucleotide sequence ID" value="NZ_BJNB01000017.1"/>
</dbReference>
<reference evidence="10 12" key="1">
    <citation type="submission" date="2014-08" db="EMBL/GenBank/DDBJ databases">
        <title>Complete genome sequence of Corynebacterium flavescens OJ8(T)(=DSM 20296(T)), isolated from cheese.</title>
        <authorList>
            <person name="Ruckert C."/>
            <person name="Albersmeier A."/>
            <person name="Winkler A."/>
            <person name="Kalinowski J."/>
        </authorList>
    </citation>
    <scope>NUCLEOTIDE SEQUENCE [LARGE SCALE GENOMIC DNA]</scope>
    <source>
        <strain evidence="10 12">OJ8</strain>
    </source>
</reference>
<dbReference type="KEGG" id="cfc:CFLV_10855"/>
<evidence type="ECO:0000313" key="11">
    <source>
        <dbReference type="EMBL" id="GEB97816.1"/>
    </source>
</evidence>
<dbReference type="AlphaFoldDB" id="A0A1L7CP33"/>
<evidence type="ECO:0000313" key="13">
    <source>
        <dbReference type="Proteomes" id="UP000315353"/>
    </source>
</evidence>
<sequence>MISRYLDAAASAPLRPEARATMLEVYDAFPGNPASVHSYGQRAHAVVENARTQVAQACGVDTSEVIFTSGGTEANNLAVAGIALANPRGRRLVTTRIEHPSILETCRYLEKMHGFKVDYWDVDAAGRVCSQPLAPDTALVAMALANSEVGTVQKLPQVAGVPLLVDAVQAAPALPVSLAAGAWPGPGAGIAAMALASHKFGGPQGVGALIVRRGVAVSPQMHGGGQEQGLRSGTLNVAGIAGFGAAVAALQKEGIGTRAQALVHSRERLIAGIVEQVPRAQLTGHRSERLPGHASFVFPGISGEAILVALDVAGFAVSSGSACAAGSTEPSPVLLACGFDADTARSAVRFTLPEPLPPAEVDRIVEIVARECVAGGPC</sequence>
<feature type="domain" description="Aminotransferase class V" evidence="9">
    <location>
        <begin position="5"/>
        <end position="349"/>
    </location>
</feature>
<keyword evidence="4" id="KW-0479">Metal-binding</keyword>
<evidence type="ECO:0000313" key="12">
    <source>
        <dbReference type="Proteomes" id="UP000185479"/>
    </source>
</evidence>
<organism evidence="10 12">
    <name type="scientific">Corynebacterium flavescens</name>
    <dbReference type="NCBI Taxonomy" id="28028"/>
    <lineage>
        <taxon>Bacteria</taxon>
        <taxon>Bacillati</taxon>
        <taxon>Actinomycetota</taxon>
        <taxon>Actinomycetes</taxon>
        <taxon>Mycobacteriales</taxon>
        <taxon>Corynebacteriaceae</taxon>
        <taxon>Corynebacterium</taxon>
    </lineage>
</organism>
<dbReference type="PANTHER" id="PTHR11601:SF34">
    <property type="entry name" value="CYSTEINE DESULFURASE"/>
    <property type="match status" value="1"/>
</dbReference>
<dbReference type="InterPro" id="IPR015424">
    <property type="entry name" value="PyrdxlP-dep_Trfase"/>
</dbReference>
<dbReference type="InterPro" id="IPR015421">
    <property type="entry name" value="PyrdxlP-dep_Trfase_major"/>
</dbReference>
<dbReference type="Gene3D" id="3.40.640.10">
    <property type="entry name" value="Type I PLP-dependent aspartate aminotransferase-like (Major domain)"/>
    <property type="match status" value="1"/>
</dbReference>
<reference evidence="11 13" key="2">
    <citation type="submission" date="2019-06" db="EMBL/GenBank/DDBJ databases">
        <title>Whole genome shotgun sequence of Corynebacterium flavescens NBRC 14136.</title>
        <authorList>
            <person name="Hosoyama A."/>
            <person name="Uohara A."/>
            <person name="Ohji S."/>
            <person name="Ichikawa N."/>
        </authorList>
    </citation>
    <scope>NUCLEOTIDE SEQUENCE [LARGE SCALE GENOMIC DNA]</scope>
    <source>
        <strain evidence="11 13">NBRC 14136</strain>
    </source>
</reference>
<dbReference type="InterPro" id="IPR000192">
    <property type="entry name" value="Aminotrans_V_dom"/>
</dbReference>
<dbReference type="GO" id="GO:0031071">
    <property type="term" value="F:cysteine desulfurase activity"/>
    <property type="evidence" value="ECO:0007669"/>
    <property type="project" value="UniProtKB-EC"/>
</dbReference>
<dbReference type="InterPro" id="IPR015422">
    <property type="entry name" value="PyrdxlP-dep_Trfase_small"/>
</dbReference>
<dbReference type="Gene3D" id="1.10.260.50">
    <property type="match status" value="1"/>
</dbReference>
<dbReference type="GO" id="GO:0046872">
    <property type="term" value="F:metal ion binding"/>
    <property type="evidence" value="ECO:0007669"/>
    <property type="project" value="UniProtKB-KW"/>
</dbReference>
<evidence type="ECO:0000259" key="9">
    <source>
        <dbReference type="Pfam" id="PF00266"/>
    </source>
</evidence>
<dbReference type="SUPFAM" id="SSF53383">
    <property type="entry name" value="PLP-dependent transferases"/>
    <property type="match status" value="1"/>
</dbReference>
<comment type="catalytic activity">
    <reaction evidence="8">
        <text>(sulfur carrier)-H + L-cysteine = (sulfur carrier)-SH + L-alanine</text>
        <dbReference type="Rhea" id="RHEA:43892"/>
        <dbReference type="Rhea" id="RHEA-COMP:14737"/>
        <dbReference type="Rhea" id="RHEA-COMP:14739"/>
        <dbReference type="ChEBI" id="CHEBI:29917"/>
        <dbReference type="ChEBI" id="CHEBI:35235"/>
        <dbReference type="ChEBI" id="CHEBI:57972"/>
        <dbReference type="ChEBI" id="CHEBI:64428"/>
        <dbReference type="EC" id="2.8.1.7"/>
    </reaction>
</comment>
<accession>A0A1L7CP33</accession>
<name>A0A1L7CP33_CORFL</name>
<evidence type="ECO:0000256" key="5">
    <source>
        <dbReference type="ARBA" id="ARBA00022898"/>
    </source>
</evidence>
<dbReference type="EMBL" id="BJNB01000017">
    <property type="protein sequence ID" value="GEB97816.1"/>
    <property type="molecule type" value="Genomic_DNA"/>
</dbReference>
<dbReference type="Gene3D" id="3.90.1150.10">
    <property type="entry name" value="Aspartate Aminotransferase, domain 1"/>
    <property type="match status" value="1"/>
</dbReference>
<keyword evidence="3" id="KW-0808">Transferase</keyword>
<dbReference type="GO" id="GO:0051536">
    <property type="term" value="F:iron-sulfur cluster binding"/>
    <property type="evidence" value="ECO:0007669"/>
    <property type="project" value="UniProtKB-KW"/>
</dbReference>
<dbReference type="InterPro" id="IPR016454">
    <property type="entry name" value="Cysteine_dSase"/>
</dbReference>
<dbReference type="Proteomes" id="UP000315353">
    <property type="component" value="Unassembled WGS sequence"/>
</dbReference>
<evidence type="ECO:0000256" key="4">
    <source>
        <dbReference type="ARBA" id="ARBA00022723"/>
    </source>
</evidence>
<evidence type="ECO:0000256" key="6">
    <source>
        <dbReference type="ARBA" id="ARBA00023004"/>
    </source>
</evidence>
<proteinExistence type="inferred from homology"/>
<dbReference type="PIRSF" id="PIRSF005572">
    <property type="entry name" value="NifS"/>
    <property type="match status" value="1"/>
</dbReference>
<keyword evidence="5" id="KW-0663">Pyridoxal phosphate</keyword>
<dbReference type="GeneID" id="82881179"/>
<gene>
    <name evidence="11" type="ORF">CFL01nite_13110</name>
    <name evidence="10" type="ORF">CFLV_10855</name>
</gene>
<keyword evidence="12" id="KW-1185">Reference proteome</keyword>
<evidence type="ECO:0000256" key="3">
    <source>
        <dbReference type="ARBA" id="ARBA00022679"/>
    </source>
</evidence>
<dbReference type="STRING" id="28028.CFLV_10855"/>
<dbReference type="EMBL" id="CP009246">
    <property type="protein sequence ID" value="APT87604.1"/>
    <property type="molecule type" value="Genomic_DNA"/>
</dbReference>
<dbReference type="Pfam" id="PF00266">
    <property type="entry name" value="Aminotran_5"/>
    <property type="match status" value="1"/>
</dbReference>
<evidence type="ECO:0000256" key="8">
    <source>
        <dbReference type="ARBA" id="ARBA00050776"/>
    </source>
</evidence>
<protein>
    <submittedName>
        <fullName evidence="10">Cysteine desulfurase</fullName>
    </submittedName>
</protein>
<keyword evidence="6" id="KW-0408">Iron</keyword>
<dbReference type="Proteomes" id="UP000185479">
    <property type="component" value="Chromosome"/>
</dbReference>
<evidence type="ECO:0000313" key="10">
    <source>
        <dbReference type="EMBL" id="APT87604.1"/>
    </source>
</evidence>
<keyword evidence="7" id="KW-0411">Iron-sulfur</keyword>